<dbReference type="SUPFAM" id="SSF160246">
    <property type="entry name" value="EspE N-terminal domain-like"/>
    <property type="match status" value="1"/>
</dbReference>
<keyword evidence="5" id="KW-1003">Cell membrane</keyword>
<evidence type="ECO:0000256" key="3">
    <source>
        <dbReference type="ARBA" id="ARBA00004533"/>
    </source>
</evidence>
<keyword evidence="13" id="KW-0472">Membrane</keyword>
<proteinExistence type="predicted"/>
<dbReference type="Gene3D" id="3.30.300.160">
    <property type="entry name" value="Type II secretion system, protein E, N-terminal domain"/>
    <property type="match status" value="1"/>
</dbReference>
<evidence type="ECO:0000256" key="4">
    <source>
        <dbReference type="ARBA" id="ARBA00022448"/>
    </source>
</evidence>
<keyword evidence="12" id="KW-1278">Translocase</keyword>
<dbReference type="InterPro" id="IPR001482">
    <property type="entry name" value="T2SS/T4SS_dom"/>
</dbReference>
<comment type="subcellular location">
    <subcellularLocation>
        <location evidence="3">Cell inner membrane</location>
    </subcellularLocation>
</comment>
<dbReference type="CDD" id="cd01129">
    <property type="entry name" value="PulE-GspE-like"/>
    <property type="match status" value="1"/>
</dbReference>
<dbReference type="SMART" id="SM00382">
    <property type="entry name" value="AAA"/>
    <property type="match status" value="1"/>
</dbReference>
<dbReference type="InterPro" id="IPR003593">
    <property type="entry name" value="AAA+_ATPase"/>
</dbReference>
<accession>A0A3B0WL20</accession>
<organism evidence="19">
    <name type="scientific">hydrothermal vent metagenome</name>
    <dbReference type="NCBI Taxonomy" id="652676"/>
    <lineage>
        <taxon>unclassified sequences</taxon>
        <taxon>metagenomes</taxon>
        <taxon>ecological metagenomes</taxon>
    </lineage>
</organism>
<dbReference type="NCBIfam" id="TIGR02533">
    <property type="entry name" value="type_II_gspE"/>
    <property type="match status" value="1"/>
</dbReference>
<feature type="domain" description="Bacterial type II secretion system protein E" evidence="18">
    <location>
        <begin position="312"/>
        <end position="326"/>
    </location>
</feature>
<dbReference type="InterPro" id="IPR037257">
    <property type="entry name" value="T2SS_E_N_sf"/>
</dbReference>
<reference evidence="19" key="1">
    <citation type="submission" date="2018-06" db="EMBL/GenBank/DDBJ databases">
        <authorList>
            <person name="Zhirakovskaya E."/>
        </authorList>
    </citation>
    <scope>NUCLEOTIDE SEQUENCE</scope>
</reference>
<keyword evidence="6" id="KW-0997">Cell inner membrane</keyword>
<dbReference type="SUPFAM" id="SSF52540">
    <property type="entry name" value="P-loop containing nucleoside triphosphate hydrolases"/>
    <property type="match status" value="1"/>
</dbReference>
<protein>
    <recommendedName>
        <fullName evidence="14">protein-secreting ATPase</fullName>
        <ecNumber evidence="14">7.4.2.8</ecNumber>
    </recommendedName>
    <alternativeName>
        <fullName evidence="17">General secretion pathway protein E</fullName>
    </alternativeName>
    <alternativeName>
        <fullName evidence="15">Type II traffic warden ATPase</fullName>
    </alternativeName>
</protein>
<evidence type="ECO:0000256" key="11">
    <source>
        <dbReference type="ARBA" id="ARBA00022927"/>
    </source>
</evidence>
<keyword evidence="10" id="KW-0067">ATP-binding</keyword>
<name>A0A3B0WL20_9ZZZZ</name>
<dbReference type="AlphaFoldDB" id="A0A3B0WL20"/>
<evidence type="ECO:0000256" key="17">
    <source>
        <dbReference type="ARBA" id="ARBA00047206"/>
    </source>
</evidence>
<dbReference type="PANTHER" id="PTHR30258:SF27">
    <property type="entry name" value="BACTERIOPHAGE ADSORPTION PROTEIN B-RELATED"/>
    <property type="match status" value="1"/>
</dbReference>
<dbReference type="PANTHER" id="PTHR30258">
    <property type="entry name" value="TYPE II SECRETION SYSTEM PROTEIN GSPE-RELATED"/>
    <property type="match status" value="1"/>
</dbReference>
<dbReference type="Pfam" id="PF22341">
    <property type="entry name" value="GSPE_N1E"/>
    <property type="match status" value="1"/>
</dbReference>
<dbReference type="FunFam" id="3.30.450.90:FF:000001">
    <property type="entry name" value="Type II secretion system ATPase GspE"/>
    <property type="match status" value="1"/>
</dbReference>
<dbReference type="InterPro" id="IPR013369">
    <property type="entry name" value="T2SS_GspE"/>
</dbReference>
<dbReference type="GO" id="GO:0016887">
    <property type="term" value="F:ATP hydrolysis activity"/>
    <property type="evidence" value="ECO:0007669"/>
    <property type="project" value="TreeGrafter"/>
</dbReference>
<evidence type="ECO:0000256" key="8">
    <source>
        <dbReference type="ARBA" id="ARBA00022741"/>
    </source>
</evidence>
<evidence type="ECO:0000256" key="1">
    <source>
        <dbReference type="ARBA" id="ARBA00001947"/>
    </source>
</evidence>
<keyword evidence="4" id="KW-0813">Transport</keyword>
<keyword evidence="7" id="KW-0479">Metal-binding</keyword>
<evidence type="ECO:0000256" key="9">
    <source>
        <dbReference type="ARBA" id="ARBA00022833"/>
    </source>
</evidence>
<dbReference type="InterPro" id="IPR054757">
    <property type="entry name" value="GSPE_N1E"/>
</dbReference>
<evidence type="ECO:0000256" key="6">
    <source>
        <dbReference type="ARBA" id="ARBA00022519"/>
    </source>
</evidence>
<dbReference type="InterPro" id="IPR027417">
    <property type="entry name" value="P-loop_NTPase"/>
</dbReference>
<gene>
    <name evidence="19" type="ORF">MNBD_GAMMA02-897</name>
</gene>
<evidence type="ECO:0000313" key="19">
    <source>
        <dbReference type="EMBL" id="VAW44244.1"/>
    </source>
</evidence>
<dbReference type="GO" id="GO:0005524">
    <property type="term" value="F:ATP binding"/>
    <property type="evidence" value="ECO:0007669"/>
    <property type="project" value="UniProtKB-KW"/>
</dbReference>
<dbReference type="GO" id="GO:0046872">
    <property type="term" value="F:metal ion binding"/>
    <property type="evidence" value="ECO:0007669"/>
    <property type="project" value="UniProtKB-KW"/>
</dbReference>
<dbReference type="Pfam" id="PF00437">
    <property type="entry name" value="T2SSE"/>
    <property type="match status" value="1"/>
</dbReference>
<evidence type="ECO:0000256" key="10">
    <source>
        <dbReference type="ARBA" id="ARBA00022840"/>
    </source>
</evidence>
<evidence type="ECO:0000256" key="15">
    <source>
        <dbReference type="ARBA" id="ARBA00031283"/>
    </source>
</evidence>
<dbReference type="GO" id="GO:0008564">
    <property type="term" value="F:protein-exporting ATPase activity"/>
    <property type="evidence" value="ECO:0007669"/>
    <property type="project" value="UniProtKB-EC"/>
</dbReference>
<comment type="cofactor">
    <cofactor evidence="1">
        <name>Zn(2+)</name>
        <dbReference type="ChEBI" id="CHEBI:29105"/>
    </cofactor>
</comment>
<evidence type="ECO:0000256" key="2">
    <source>
        <dbReference type="ARBA" id="ARBA00003288"/>
    </source>
</evidence>
<evidence type="ECO:0000256" key="5">
    <source>
        <dbReference type="ARBA" id="ARBA00022475"/>
    </source>
</evidence>
<comment type="catalytic activity">
    <reaction evidence="16">
        <text>ATP + H2O + cellular proteinSide 1 = ADP + phosphate + cellular proteinSide 2.</text>
        <dbReference type="EC" id="7.4.2.8"/>
    </reaction>
</comment>
<keyword evidence="11" id="KW-0653">Protein transport</keyword>
<evidence type="ECO:0000259" key="18">
    <source>
        <dbReference type="PROSITE" id="PS00662"/>
    </source>
</evidence>
<evidence type="ECO:0000256" key="13">
    <source>
        <dbReference type="ARBA" id="ARBA00023136"/>
    </source>
</evidence>
<dbReference type="Gene3D" id="3.30.450.90">
    <property type="match status" value="1"/>
</dbReference>
<dbReference type="EC" id="7.4.2.8" evidence="14"/>
<comment type="function">
    <text evidence="2">ATPase component of the type II secretion system required for the energy-dependent secretion of extracellular factors such as proteases and toxins from the periplasm. Acts as a molecular motor to provide the energy that is required for assembly of the pseudopilus and the extrusion of substrates generated in the cytoplasm.</text>
</comment>
<evidence type="ECO:0000256" key="14">
    <source>
        <dbReference type="ARBA" id="ARBA00024382"/>
    </source>
</evidence>
<evidence type="ECO:0000256" key="7">
    <source>
        <dbReference type="ARBA" id="ARBA00022723"/>
    </source>
</evidence>
<evidence type="ECO:0000256" key="12">
    <source>
        <dbReference type="ARBA" id="ARBA00022967"/>
    </source>
</evidence>
<sequence>MSVKLPSYSFAKNRGATILQQHDNGDIILAVSKNASPAAIAELQRLSKQAVEIQFFEAQEYQQVIQKIYHHQQSMTDDVVADMDNSEAELSKIAEVLAEPEDLLESNDDAPIIRLINALLADAVKLNASDIHIEPGENHVSIRYRVDGELQEVLTPARSLAQLIASRVKIMSKLDIAEKRLPQDGRISLKIAAHPIDVRVSTIPGAFGERIVMRLLDKKAGQLNLKQLGMNQQHLNLMQDLVKLPHGIILVTGPTGSGKTTSLYAAIEAINVRSRNIMTIEDPIEYHLQGISQTQVNNKVDMTFARGLRAILRQDPDVIMIGEIRDLETAEIAIQASLTGHLVFSTLHTNTAIGAITRLIDMGVAPFLLASSVKAVIAQRLVKRLNPATRKPQALDEQMKGVLTLPDEAISVYQADDSLPVNQAYSGRLGVFEIITMDQTLKTMIHQNKAENEMADYAHQSHASIESDAREKLLAGQTTIDEILRVIHSG</sequence>
<keyword evidence="8" id="KW-0547">Nucleotide-binding</keyword>
<dbReference type="GO" id="GO:0015627">
    <property type="term" value="C:type II protein secretion system complex"/>
    <property type="evidence" value="ECO:0007669"/>
    <property type="project" value="InterPro"/>
</dbReference>
<keyword evidence="9" id="KW-0862">Zinc</keyword>
<dbReference type="GO" id="GO:0005886">
    <property type="term" value="C:plasma membrane"/>
    <property type="evidence" value="ECO:0007669"/>
    <property type="project" value="UniProtKB-SubCell"/>
</dbReference>
<evidence type="ECO:0000256" key="16">
    <source>
        <dbReference type="ARBA" id="ARBA00034006"/>
    </source>
</evidence>
<dbReference type="EMBL" id="UOFA01000098">
    <property type="protein sequence ID" value="VAW44244.1"/>
    <property type="molecule type" value="Genomic_DNA"/>
</dbReference>
<dbReference type="Gene3D" id="3.40.50.300">
    <property type="entry name" value="P-loop containing nucleotide triphosphate hydrolases"/>
    <property type="match status" value="1"/>
</dbReference>
<dbReference type="PROSITE" id="PS00662">
    <property type="entry name" value="T2SP_E"/>
    <property type="match status" value="1"/>
</dbReference>
<dbReference type="GO" id="GO:0015628">
    <property type="term" value="P:protein secretion by the type II secretion system"/>
    <property type="evidence" value="ECO:0007669"/>
    <property type="project" value="InterPro"/>
</dbReference>